<dbReference type="InterPro" id="IPR017871">
    <property type="entry name" value="ABC_transporter-like_CS"/>
</dbReference>
<dbReference type="GO" id="GO:0005524">
    <property type="term" value="F:ATP binding"/>
    <property type="evidence" value="ECO:0007669"/>
    <property type="project" value="UniProtKB-KW"/>
</dbReference>
<dbReference type="Gene3D" id="3.40.50.300">
    <property type="entry name" value="P-loop containing nucleotide triphosphate hydrolases"/>
    <property type="match status" value="1"/>
</dbReference>
<feature type="domain" description="ABC transporter" evidence="4">
    <location>
        <begin position="19"/>
        <end position="239"/>
    </location>
</feature>
<dbReference type="InterPro" id="IPR003439">
    <property type="entry name" value="ABC_transporter-like_ATP-bd"/>
</dbReference>
<dbReference type="PROSITE" id="PS00211">
    <property type="entry name" value="ABC_TRANSPORTER_1"/>
    <property type="match status" value="1"/>
</dbReference>
<evidence type="ECO:0000256" key="2">
    <source>
        <dbReference type="ARBA" id="ARBA00022741"/>
    </source>
</evidence>
<dbReference type="Proteomes" id="UP001497493">
    <property type="component" value="Chromosome"/>
</dbReference>
<protein>
    <submittedName>
        <fullName evidence="5">ABC transport system ATP-binding protein</fullName>
    </submittedName>
</protein>
<dbReference type="PANTHER" id="PTHR24220">
    <property type="entry name" value="IMPORT ATP-BINDING PROTEIN"/>
    <property type="match status" value="1"/>
</dbReference>
<keyword evidence="1" id="KW-0813">Transport</keyword>
<dbReference type="InterPro" id="IPR015854">
    <property type="entry name" value="ABC_transpr_LolD-like"/>
</dbReference>
<evidence type="ECO:0000259" key="4">
    <source>
        <dbReference type="PROSITE" id="PS50893"/>
    </source>
</evidence>
<sequence>MPQTVPFPTTMTDLRNPLVVLRQLTHSYREGHLLRPVLLGIDGAIGRGEFVALFGQSGSGKSTLLNLIAGLDLARSGTVMIEGHDLAGLDEHRRTLFRRRHIGFVYQFFHLIPTLTVEENVALPAELNGYSAALTRERCRTLLDEVGLAHRAASFPDTLSGGEQQRVALARALVHDPALILADEPTGNLDRSTGAQVLDLLDRAVRKRGKTLLVATHSPEVAERADRIWRLRDGRLEAP</sequence>
<evidence type="ECO:0000313" key="6">
    <source>
        <dbReference type="Proteomes" id="UP001497493"/>
    </source>
</evidence>
<organism evidence="5 6">
    <name type="scientific">Candidatus Methylocalor cossyra</name>
    <dbReference type="NCBI Taxonomy" id="3108543"/>
    <lineage>
        <taxon>Bacteria</taxon>
        <taxon>Pseudomonadati</taxon>
        <taxon>Pseudomonadota</taxon>
        <taxon>Gammaproteobacteria</taxon>
        <taxon>Methylococcales</taxon>
        <taxon>Methylococcaceae</taxon>
        <taxon>Candidatus Methylocalor</taxon>
    </lineage>
</organism>
<dbReference type="SUPFAM" id="SSF52540">
    <property type="entry name" value="P-loop containing nucleoside triphosphate hydrolases"/>
    <property type="match status" value="1"/>
</dbReference>
<dbReference type="InterPro" id="IPR003593">
    <property type="entry name" value="AAA+_ATPase"/>
</dbReference>
<evidence type="ECO:0000256" key="3">
    <source>
        <dbReference type="ARBA" id="ARBA00022840"/>
    </source>
</evidence>
<dbReference type="Pfam" id="PF00005">
    <property type="entry name" value="ABC_tran"/>
    <property type="match status" value="1"/>
</dbReference>
<evidence type="ECO:0000256" key="1">
    <source>
        <dbReference type="ARBA" id="ARBA00022448"/>
    </source>
</evidence>
<dbReference type="EMBL" id="OZ026884">
    <property type="protein sequence ID" value="CAL1238848.1"/>
    <property type="molecule type" value="Genomic_DNA"/>
</dbReference>
<dbReference type="CDD" id="cd03255">
    <property type="entry name" value="ABC_MJ0796_LolCDE_FtsE"/>
    <property type="match status" value="1"/>
</dbReference>
<reference evidence="5 6" key="1">
    <citation type="submission" date="2024-04" db="EMBL/GenBank/DDBJ databases">
        <authorList>
            <person name="Cremers G."/>
        </authorList>
    </citation>
    <scope>NUCLEOTIDE SEQUENCE [LARGE SCALE GENOMIC DNA]</scope>
    <source>
        <strain evidence="5">MeCH1-AG</strain>
    </source>
</reference>
<keyword evidence="6" id="KW-1185">Reference proteome</keyword>
<evidence type="ECO:0000313" key="5">
    <source>
        <dbReference type="EMBL" id="CAL1238848.1"/>
    </source>
</evidence>
<accession>A0ABM9NEH8</accession>
<dbReference type="InterPro" id="IPR027417">
    <property type="entry name" value="P-loop_NTPase"/>
</dbReference>
<gene>
    <name evidence="5" type="ORF">MECH1_V1_0067</name>
</gene>
<name>A0ABM9NEH8_9GAMM</name>
<keyword evidence="3 5" id="KW-0067">ATP-binding</keyword>
<dbReference type="SMART" id="SM00382">
    <property type="entry name" value="AAA"/>
    <property type="match status" value="1"/>
</dbReference>
<dbReference type="PANTHER" id="PTHR24220:SF685">
    <property type="entry name" value="ABC TRANSPORTER RELATED"/>
    <property type="match status" value="1"/>
</dbReference>
<dbReference type="PROSITE" id="PS50893">
    <property type="entry name" value="ABC_TRANSPORTER_2"/>
    <property type="match status" value="1"/>
</dbReference>
<proteinExistence type="predicted"/>
<keyword evidence="2" id="KW-0547">Nucleotide-binding</keyword>
<dbReference type="InterPro" id="IPR017911">
    <property type="entry name" value="MacB-like_ATP-bd"/>
</dbReference>